<feature type="transmembrane region" description="Helical" evidence="5">
    <location>
        <begin position="408"/>
        <end position="425"/>
    </location>
</feature>
<dbReference type="PANTHER" id="PTHR37422:SF23">
    <property type="entry name" value="TEICHURONIC ACID BIOSYNTHESIS PROTEIN TUAE"/>
    <property type="match status" value="1"/>
</dbReference>
<feature type="transmembrane region" description="Helical" evidence="5">
    <location>
        <begin position="343"/>
        <end position="363"/>
    </location>
</feature>
<feature type="domain" description="O-antigen ligase-related" evidence="6">
    <location>
        <begin position="200"/>
        <end position="349"/>
    </location>
</feature>
<dbReference type="InterPro" id="IPR007016">
    <property type="entry name" value="O-antigen_ligase-rel_domated"/>
</dbReference>
<evidence type="ECO:0000256" key="3">
    <source>
        <dbReference type="ARBA" id="ARBA00022989"/>
    </source>
</evidence>
<evidence type="ECO:0000256" key="4">
    <source>
        <dbReference type="ARBA" id="ARBA00023136"/>
    </source>
</evidence>
<evidence type="ECO:0000256" key="5">
    <source>
        <dbReference type="SAM" id="Phobius"/>
    </source>
</evidence>
<dbReference type="Gene3D" id="1.25.40.10">
    <property type="entry name" value="Tetratricopeptide repeat domain"/>
    <property type="match status" value="1"/>
</dbReference>
<feature type="transmembrane region" description="Helical" evidence="5">
    <location>
        <begin position="194"/>
        <end position="212"/>
    </location>
</feature>
<feature type="transmembrane region" description="Helical" evidence="5">
    <location>
        <begin position="384"/>
        <end position="402"/>
    </location>
</feature>
<keyword evidence="2 5" id="KW-0812">Transmembrane</keyword>
<dbReference type="SUPFAM" id="SSF48452">
    <property type="entry name" value="TPR-like"/>
    <property type="match status" value="1"/>
</dbReference>
<name>A0A5R8KF03_9BACT</name>
<protein>
    <recommendedName>
        <fullName evidence="6">O-antigen ligase-related domain-containing protein</fullName>
    </recommendedName>
</protein>
<evidence type="ECO:0000259" key="6">
    <source>
        <dbReference type="Pfam" id="PF04932"/>
    </source>
</evidence>
<dbReference type="Pfam" id="PF04932">
    <property type="entry name" value="Wzy_C"/>
    <property type="match status" value="1"/>
</dbReference>
<accession>A0A5R8KF03</accession>
<proteinExistence type="predicted"/>
<evidence type="ECO:0000256" key="2">
    <source>
        <dbReference type="ARBA" id="ARBA00022692"/>
    </source>
</evidence>
<dbReference type="PANTHER" id="PTHR37422">
    <property type="entry name" value="TEICHURONIC ACID BIOSYNTHESIS PROTEIN TUAE"/>
    <property type="match status" value="1"/>
</dbReference>
<dbReference type="EMBL" id="VAUV01000007">
    <property type="protein sequence ID" value="TLD70886.1"/>
    <property type="molecule type" value="Genomic_DNA"/>
</dbReference>
<sequence>MWLQKTVRAIVLLLSFLGLLSGLVLGTETRLLFFWPTVALLGAAASLMVIGGRWPLRTAPSATCLLSVFVMAAYLVGRAVLSPVEIYAREDLFLILGCLVCYLFSATILSDARTRGVILAILILVTLGNLAVGFVHFSGKWNFHIVPSYMRTFGEGQRIGGFFNNSNHLAAFLSMGALFFLGTALMGRINAAGRILLLFLFVSNVIGIALTISRGGLAAIAIGVAITALVVSILVLKAYPHALWRMLLGAAVLIGFGTMVVIGVFSEQLMKRTSALGSESTLSDPRQFIWKAALAQPVESPLTGTGSRMFYEGCIQYRTADTPSHMKDAQFVHNDWLQLFTDYGWIGLGLGLMVLALHFKQGIHFLKWHLSERFSRNALLTSRNLGYVLGSMTALVAVLSHALVDFHLHVPAVALTASLFLGILANPGISEPASAPLVIPGFKPLLKVALLASGIFMIYGSVTFGRSDYFNELATLQSVEEDHGDSRIAALDRALAFDSRNHRLWYARGLTRLENIGGLSVATASPLLAEAVSNFETAQSLNPHNMFIALALADAYDITGRQQQALNAINHGIRLAPQSMGPRLSLAIHHHRHQRWEEAEKAYFWAMDAVAHTHMDAFELYLEMLKDWQP</sequence>
<evidence type="ECO:0000313" key="7">
    <source>
        <dbReference type="EMBL" id="TLD70886.1"/>
    </source>
</evidence>
<organism evidence="7 8">
    <name type="scientific">Phragmitibacter flavus</name>
    <dbReference type="NCBI Taxonomy" id="2576071"/>
    <lineage>
        <taxon>Bacteria</taxon>
        <taxon>Pseudomonadati</taxon>
        <taxon>Verrucomicrobiota</taxon>
        <taxon>Verrucomicrobiia</taxon>
        <taxon>Verrucomicrobiales</taxon>
        <taxon>Verrucomicrobiaceae</taxon>
        <taxon>Phragmitibacter</taxon>
    </lineage>
</organism>
<dbReference type="Proteomes" id="UP000306196">
    <property type="component" value="Unassembled WGS sequence"/>
</dbReference>
<feature type="transmembrane region" description="Helical" evidence="5">
    <location>
        <begin position="117"/>
        <end position="137"/>
    </location>
</feature>
<evidence type="ECO:0000256" key="1">
    <source>
        <dbReference type="ARBA" id="ARBA00004141"/>
    </source>
</evidence>
<evidence type="ECO:0000313" key="8">
    <source>
        <dbReference type="Proteomes" id="UP000306196"/>
    </source>
</evidence>
<feature type="transmembrane region" description="Helical" evidence="5">
    <location>
        <begin position="62"/>
        <end position="80"/>
    </location>
</feature>
<reference evidence="7 8" key="1">
    <citation type="submission" date="2019-05" db="EMBL/GenBank/DDBJ databases">
        <title>Verrucobacter flavum gen. nov., sp. nov. a new member of the family Verrucomicrobiaceae.</title>
        <authorList>
            <person name="Szuroczki S."/>
            <person name="Abbaszade G."/>
            <person name="Szabo A."/>
            <person name="Felfoldi T."/>
            <person name="Schumann P."/>
            <person name="Boka K."/>
            <person name="Keki Z."/>
            <person name="Toumi M."/>
            <person name="Toth E."/>
        </authorList>
    </citation>
    <scope>NUCLEOTIDE SEQUENCE [LARGE SCALE GENOMIC DNA]</scope>
    <source>
        <strain evidence="7 8">MG-N-17</strain>
    </source>
</reference>
<feature type="transmembrane region" description="Helical" evidence="5">
    <location>
        <begin position="169"/>
        <end position="187"/>
    </location>
</feature>
<dbReference type="OrthoDB" id="180593at2"/>
<dbReference type="AlphaFoldDB" id="A0A5R8KF03"/>
<feature type="transmembrane region" description="Helical" evidence="5">
    <location>
        <begin position="445"/>
        <end position="462"/>
    </location>
</feature>
<dbReference type="InterPro" id="IPR011990">
    <property type="entry name" value="TPR-like_helical_dom_sf"/>
</dbReference>
<keyword evidence="8" id="KW-1185">Reference proteome</keyword>
<feature type="transmembrane region" description="Helical" evidence="5">
    <location>
        <begin position="92"/>
        <end position="110"/>
    </location>
</feature>
<keyword evidence="3 5" id="KW-1133">Transmembrane helix</keyword>
<dbReference type="RefSeq" id="WP_138086356.1">
    <property type="nucleotide sequence ID" value="NZ_VAUV01000007.1"/>
</dbReference>
<feature type="transmembrane region" description="Helical" evidence="5">
    <location>
        <begin position="218"/>
        <end position="236"/>
    </location>
</feature>
<dbReference type="InterPro" id="IPR051533">
    <property type="entry name" value="WaaL-like"/>
</dbReference>
<keyword evidence="4 5" id="KW-0472">Membrane</keyword>
<feature type="transmembrane region" description="Helical" evidence="5">
    <location>
        <begin position="32"/>
        <end position="50"/>
    </location>
</feature>
<feature type="transmembrane region" description="Helical" evidence="5">
    <location>
        <begin position="243"/>
        <end position="265"/>
    </location>
</feature>
<comment type="subcellular location">
    <subcellularLocation>
        <location evidence="1">Membrane</location>
        <topology evidence="1">Multi-pass membrane protein</topology>
    </subcellularLocation>
</comment>
<dbReference type="GO" id="GO:0016020">
    <property type="term" value="C:membrane"/>
    <property type="evidence" value="ECO:0007669"/>
    <property type="project" value="UniProtKB-SubCell"/>
</dbReference>
<gene>
    <name evidence="7" type="ORF">FEM03_11310</name>
</gene>
<comment type="caution">
    <text evidence="7">The sequence shown here is derived from an EMBL/GenBank/DDBJ whole genome shotgun (WGS) entry which is preliminary data.</text>
</comment>